<dbReference type="EMBL" id="KQ851212">
    <property type="protein sequence ID" value="OAD46879.1"/>
    <property type="molecule type" value="Genomic_DNA"/>
</dbReference>
<sequence length="134" mass="15206">MYVAAHTWLGEELELGGPFGVHRYLSLLHEGVIRFMQSEWRVPSERPTRQEWVQTGKWMEGKAATGSSLMVEVEGRKTQSVRGKGVDGYYMTDTQIVDELAIPLREQMHVMQKPEGAKIWGVVKTGNSVNRKMS</sequence>
<protein>
    <submittedName>
        <fullName evidence="1">Uncharacterized protein</fullName>
    </submittedName>
</protein>
<gene>
    <name evidence="1" type="ORF">WN48_11287</name>
</gene>
<reference evidence="1 2" key="1">
    <citation type="submission" date="2015-07" db="EMBL/GenBank/DDBJ databases">
        <title>The genome of Eufriesea mexicana.</title>
        <authorList>
            <person name="Pan H."/>
            <person name="Kapheim K."/>
        </authorList>
    </citation>
    <scope>NUCLEOTIDE SEQUENCE [LARGE SCALE GENOMIC DNA]</scope>
    <source>
        <strain evidence="1">0111107269</strain>
        <tissue evidence="1">Whole body</tissue>
    </source>
</reference>
<evidence type="ECO:0000313" key="1">
    <source>
        <dbReference type="EMBL" id="OAD46879.1"/>
    </source>
</evidence>
<organism evidence="1 2">
    <name type="scientific">Eufriesea mexicana</name>
    <dbReference type="NCBI Taxonomy" id="516756"/>
    <lineage>
        <taxon>Eukaryota</taxon>
        <taxon>Metazoa</taxon>
        <taxon>Ecdysozoa</taxon>
        <taxon>Arthropoda</taxon>
        <taxon>Hexapoda</taxon>
        <taxon>Insecta</taxon>
        <taxon>Pterygota</taxon>
        <taxon>Neoptera</taxon>
        <taxon>Endopterygota</taxon>
        <taxon>Hymenoptera</taxon>
        <taxon>Apocrita</taxon>
        <taxon>Aculeata</taxon>
        <taxon>Apoidea</taxon>
        <taxon>Anthophila</taxon>
        <taxon>Apidae</taxon>
        <taxon>Eufriesea</taxon>
    </lineage>
</organism>
<dbReference type="Proteomes" id="UP000250275">
    <property type="component" value="Unassembled WGS sequence"/>
</dbReference>
<dbReference type="AlphaFoldDB" id="A0A310SE72"/>
<evidence type="ECO:0000313" key="2">
    <source>
        <dbReference type="Proteomes" id="UP000250275"/>
    </source>
</evidence>
<keyword evidence="2" id="KW-1185">Reference proteome</keyword>
<proteinExistence type="predicted"/>
<name>A0A310SE72_9HYME</name>
<accession>A0A310SE72</accession>